<feature type="domain" description="Alanine racemase C-terminal" evidence="8">
    <location>
        <begin position="248"/>
        <end position="373"/>
    </location>
</feature>
<dbReference type="Gene3D" id="3.20.20.10">
    <property type="entry name" value="Alanine racemase"/>
    <property type="match status" value="1"/>
</dbReference>
<dbReference type="SUPFAM" id="SSF51419">
    <property type="entry name" value="PLP-binding barrel"/>
    <property type="match status" value="1"/>
</dbReference>
<dbReference type="PROSITE" id="PS00395">
    <property type="entry name" value="ALANINE_RACEMASE"/>
    <property type="match status" value="1"/>
</dbReference>
<evidence type="ECO:0000256" key="3">
    <source>
        <dbReference type="ARBA" id="ARBA00022898"/>
    </source>
</evidence>
<reference evidence="9 10" key="1">
    <citation type="submission" date="2015-11" db="EMBL/GenBank/DDBJ databases">
        <title>Bacillus caseinolyticus sp nov.</title>
        <authorList>
            <person name="Dastager S.G."/>
            <person name="Mawlankar R."/>
        </authorList>
    </citation>
    <scope>NUCLEOTIDE SEQUENCE [LARGE SCALE GENOMIC DNA]</scope>
    <source>
        <strain evidence="9 10">SGD-V-76</strain>
    </source>
</reference>
<feature type="modified residue" description="N6-(pyridoxal phosphate)lysine" evidence="5 6">
    <location>
        <position position="40"/>
    </location>
</feature>
<gene>
    <name evidence="9" type="ORF">AS180_03880</name>
</gene>
<evidence type="ECO:0000256" key="6">
    <source>
        <dbReference type="PIRSR" id="PIRSR600821-50"/>
    </source>
</evidence>
<accession>A0A0V8JQ09</accession>
<evidence type="ECO:0000259" key="8">
    <source>
        <dbReference type="SMART" id="SM01005"/>
    </source>
</evidence>
<dbReference type="FunFam" id="2.40.37.10:FF:000006">
    <property type="entry name" value="Alanine racemase"/>
    <property type="match status" value="1"/>
</dbReference>
<dbReference type="InterPro" id="IPR029066">
    <property type="entry name" value="PLP-binding_barrel"/>
</dbReference>
<organism evidence="9 10">
    <name type="scientific">Priestia veravalensis</name>
    <dbReference type="NCBI Taxonomy" id="1414648"/>
    <lineage>
        <taxon>Bacteria</taxon>
        <taxon>Bacillati</taxon>
        <taxon>Bacillota</taxon>
        <taxon>Bacilli</taxon>
        <taxon>Bacillales</taxon>
        <taxon>Bacillaceae</taxon>
        <taxon>Priestia</taxon>
    </lineage>
</organism>
<dbReference type="InterPro" id="IPR009006">
    <property type="entry name" value="Ala_racemase/Decarboxylase_C"/>
</dbReference>
<feature type="binding site" evidence="5 7">
    <location>
        <position position="137"/>
    </location>
    <ligand>
        <name>substrate</name>
    </ligand>
</feature>
<dbReference type="FunFam" id="3.20.20.10:FF:000002">
    <property type="entry name" value="Alanine racemase"/>
    <property type="match status" value="1"/>
</dbReference>
<comment type="caution">
    <text evidence="9">The sequence shown here is derived from an EMBL/GenBank/DDBJ whole genome shotgun (WGS) entry which is preliminary data.</text>
</comment>
<dbReference type="SUPFAM" id="SSF50621">
    <property type="entry name" value="Alanine racemase C-terminal domain-like"/>
    <property type="match status" value="1"/>
</dbReference>
<dbReference type="GO" id="GO:0005829">
    <property type="term" value="C:cytosol"/>
    <property type="evidence" value="ECO:0007669"/>
    <property type="project" value="TreeGrafter"/>
</dbReference>
<evidence type="ECO:0000256" key="1">
    <source>
        <dbReference type="ARBA" id="ARBA00000316"/>
    </source>
</evidence>
<protein>
    <recommendedName>
        <fullName evidence="5">Alanine racemase</fullName>
        <ecNumber evidence="5">5.1.1.1</ecNumber>
    </recommendedName>
</protein>
<dbReference type="AlphaFoldDB" id="A0A0V8JQ09"/>
<dbReference type="PANTHER" id="PTHR30511:SF0">
    <property type="entry name" value="ALANINE RACEMASE, CATABOLIC-RELATED"/>
    <property type="match status" value="1"/>
</dbReference>
<dbReference type="InterPro" id="IPR000821">
    <property type="entry name" value="Ala_racemase"/>
</dbReference>
<evidence type="ECO:0000313" key="9">
    <source>
        <dbReference type="EMBL" id="KSU89145.1"/>
    </source>
</evidence>
<proteinExistence type="inferred from homology"/>
<evidence type="ECO:0000256" key="2">
    <source>
        <dbReference type="ARBA" id="ARBA00001933"/>
    </source>
</evidence>
<dbReference type="Pfam" id="PF00842">
    <property type="entry name" value="Ala_racemase_C"/>
    <property type="match status" value="1"/>
</dbReference>
<dbReference type="NCBIfam" id="TIGR00492">
    <property type="entry name" value="alr"/>
    <property type="match status" value="1"/>
</dbReference>
<dbReference type="HAMAP" id="MF_01201">
    <property type="entry name" value="Ala_racemase"/>
    <property type="match status" value="1"/>
</dbReference>
<feature type="binding site" evidence="5 7">
    <location>
        <position position="316"/>
    </location>
    <ligand>
        <name>substrate</name>
    </ligand>
</feature>
<evidence type="ECO:0000256" key="4">
    <source>
        <dbReference type="ARBA" id="ARBA00023235"/>
    </source>
</evidence>
<comment type="pathway">
    <text evidence="5">Amino-acid biosynthesis; D-alanine biosynthesis; D-alanine from L-alanine: step 1/1.</text>
</comment>
<dbReference type="EC" id="5.1.1.1" evidence="5"/>
<dbReference type="Pfam" id="PF01168">
    <property type="entry name" value="Ala_racemase_N"/>
    <property type="match status" value="1"/>
</dbReference>
<dbReference type="Gene3D" id="2.40.37.10">
    <property type="entry name" value="Lyase, Ornithine Decarboxylase, Chain A, domain 1"/>
    <property type="match status" value="1"/>
</dbReference>
<dbReference type="CDD" id="cd00430">
    <property type="entry name" value="PLPDE_III_AR"/>
    <property type="match status" value="1"/>
</dbReference>
<comment type="catalytic activity">
    <reaction evidence="1 5">
        <text>L-alanine = D-alanine</text>
        <dbReference type="Rhea" id="RHEA:20249"/>
        <dbReference type="ChEBI" id="CHEBI:57416"/>
        <dbReference type="ChEBI" id="CHEBI:57972"/>
        <dbReference type="EC" id="5.1.1.1"/>
    </reaction>
</comment>
<feature type="active site" description="Proton acceptor; specific for L-alanine" evidence="5">
    <location>
        <position position="269"/>
    </location>
</feature>
<sequence length="390" mass="43270">MVKAFYRETWAEINADAILYNVQEVKKLLKPDQKLMAVVKANAYGHGDVEVADLALQAGANMLAVAFLDEAISLRQKGVKAPILVLGAVPPLHVKEAIKWNVTITAYSKQWIEEVIADQANNGSLTIHLKIDTGMGRLGLRSDDEIKAVATLLKSQSFMEVEGVFTHFATADELNSIYFQNQYHRFQSVVQLIQSLGINPPLVHCANSAAIFQQPENLFTAARLGISMYGLSPSPEMKEIISVPLKEAFSLHSTLVHVKKVEPGSGISYGITYESEKAEWIGTVPIGYADGWIRKLHNFTILVKGKKVPVVGRICMDQLMVRLPEQYPVGTKVTLIGKQGNEQISIDQVAQHLETINYEVPCMISARVPRVIVKNQEQVNITNYLLNEHN</sequence>
<feature type="active site" description="Proton acceptor; specific for D-alanine" evidence="5">
    <location>
        <position position="40"/>
    </location>
</feature>
<dbReference type="PRINTS" id="PR00992">
    <property type="entry name" value="ALARACEMASE"/>
</dbReference>
<comment type="function">
    <text evidence="5">Catalyzes the interconversion of L-alanine and D-alanine. May also act on other amino acids.</text>
</comment>
<dbReference type="UniPathway" id="UPA00042">
    <property type="reaction ID" value="UER00497"/>
</dbReference>
<dbReference type="Proteomes" id="UP000053681">
    <property type="component" value="Unassembled WGS sequence"/>
</dbReference>
<evidence type="ECO:0000313" key="10">
    <source>
        <dbReference type="Proteomes" id="UP000053681"/>
    </source>
</evidence>
<keyword evidence="4 5" id="KW-0413">Isomerase</keyword>
<comment type="similarity">
    <text evidence="5">Belongs to the alanine racemase family.</text>
</comment>
<comment type="cofactor">
    <cofactor evidence="2 5 6">
        <name>pyridoxal 5'-phosphate</name>
        <dbReference type="ChEBI" id="CHEBI:597326"/>
    </cofactor>
</comment>
<dbReference type="GO" id="GO:0009252">
    <property type="term" value="P:peptidoglycan biosynthetic process"/>
    <property type="evidence" value="ECO:0007669"/>
    <property type="project" value="TreeGrafter"/>
</dbReference>
<keyword evidence="10" id="KW-1185">Reference proteome</keyword>
<dbReference type="InterPro" id="IPR011079">
    <property type="entry name" value="Ala_racemase_C"/>
</dbReference>
<evidence type="ECO:0000256" key="5">
    <source>
        <dbReference type="HAMAP-Rule" id="MF_01201"/>
    </source>
</evidence>
<dbReference type="EMBL" id="LNQP01000010">
    <property type="protein sequence ID" value="KSU89145.1"/>
    <property type="molecule type" value="Genomic_DNA"/>
</dbReference>
<dbReference type="GO" id="GO:0030170">
    <property type="term" value="F:pyridoxal phosphate binding"/>
    <property type="evidence" value="ECO:0007669"/>
    <property type="project" value="UniProtKB-UniRule"/>
</dbReference>
<dbReference type="GO" id="GO:0030632">
    <property type="term" value="P:D-alanine biosynthetic process"/>
    <property type="evidence" value="ECO:0007669"/>
    <property type="project" value="UniProtKB-UniRule"/>
</dbReference>
<evidence type="ECO:0000256" key="7">
    <source>
        <dbReference type="PIRSR" id="PIRSR600821-52"/>
    </source>
</evidence>
<dbReference type="GO" id="GO:0008784">
    <property type="term" value="F:alanine racemase activity"/>
    <property type="evidence" value="ECO:0007669"/>
    <property type="project" value="UniProtKB-UniRule"/>
</dbReference>
<dbReference type="PANTHER" id="PTHR30511">
    <property type="entry name" value="ALANINE RACEMASE"/>
    <property type="match status" value="1"/>
</dbReference>
<dbReference type="InterPro" id="IPR001608">
    <property type="entry name" value="Ala_racemase_N"/>
</dbReference>
<name>A0A0V8JQ09_9BACI</name>
<dbReference type="RefSeq" id="WP_062686436.1">
    <property type="nucleotide sequence ID" value="NZ_KQ758630.1"/>
</dbReference>
<keyword evidence="3 5" id="KW-0663">Pyridoxal phosphate</keyword>
<dbReference type="SMART" id="SM01005">
    <property type="entry name" value="Ala_racemase_C"/>
    <property type="match status" value="1"/>
</dbReference>
<dbReference type="InterPro" id="IPR020622">
    <property type="entry name" value="Ala_racemase_pyridoxalP-BS"/>
</dbReference>